<dbReference type="PROSITE" id="PS50983">
    <property type="entry name" value="FE_B12_PBP"/>
    <property type="match status" value="1"/>
</dbReference>
<sequence>MSRSTFANRKFVLATSALSASLLVLTGCSPSSQTPEQENNTSAEVTSPDTSASPTDDALETTYPLTIDTCGTETTFAGAPQKVVTAKSSTMEMMLALGVGDRIIGTTYQDGPLPEWLEAPAQGNEAIETPLSDKLSGTETLLELEPDLIYVGWESNLSADGMGERDTFESLGVNTLVAPSACKEPGYQPDPLTYEDVFNEIELMGQVFDRQAEASQLVENQKAELEQVTKDERGLTALWYSSGSDTPFVGGGKGSAQLTMDTIGLTNIAADIEDTWGSISWEKVIEADPDVIVLVDSAWGTTEKKIGVLEGNPATAKLTAVQNERYLVVPFPATEAGVRSVSAATDLSAQLADLSFE</sequence>
<name>A0ABW5XJP6_9MICO</name>
<evidence type="ECO:0000313" key="5">
    <source>
        <dbReference type="EMBL" id="MFD2841093.1"/>
    </source>
</evidence>
<dbReference type="EMBL" id="JBHUOP010000004">
    <property type="protein sequence ID" value="MFD2841093.1"/>
    <property type="molecule type" value="Genomic_DNA"/>
</dbReference>
<proteinExistence type="inferred from homology"/>
<dbReference type="InterPro" id="IPR002491">
    <property type="entry name" value="ABC_transptr_periplasmic_BD"/>
</dbReference>
<protein>
    <submittedName>
        <fullName evidence="5">F420-0 ABC transporter substrate-binding protein</fullName>
    </submittedName>
</protein>
<dbReference type="Proteomes" id="UP001597391">
    <property type="component" value="Unassembled WGS sequence"/>
</dbReference>
<keyword evidence="3" id="KW-0732">Signal</keyword>
<dbReference type="Gene3D" id="3.40.50.1980">
    <property type="entry name" value="Nitrogenase molybdenum iron protein domain"/>
    <property type="match status" value="2"/>
</dbReference>
<dbReference type="RefSeq" id="WP_377467012.1">
    <property type="nucleotide sequence ID" value="NZ_JBHUOP010000004.1"/>
</dbReference>
<evidence type="ECO:0000259" key="4">
    <source>
        <dbReference type="PROSITE" id="PS50983"/>
    </source>
</evidence>
<dbReference type="SUPFAM" id="SSF53807">
    <property type="entry name" value="Helical backbone' metal receptor"/>
    <property type="match status" value="1"/>
</dbReference>
<dbReference type="NCBIfam" id="TIGR03868">
    <property type="entry name" value="F420-O_ABCperi"/>
    <property type="match status" value="1"/>
</dbReference>
<dbReference type="Pfam" id="PF01497">
    <property type="entry name" value="Peripla_BP_2"/>
    <property type="match status" value="1"/>
</dbReference>
<feature type="region of interest" description="Disordered" evidence="2">
    <location>
        <begin position="29"/>
        <end position="58"/>
    </location>
</feature>
<evidence type="ECO:0000313" key="6">
    <source>
        <dbReference type="Proteomes" id="UP001597391"/>
    </source>
</evidence>
<dbReference type="PANTHER" id="PTHR30535">
    <property type="entry name" value="VITAMIN B12-BINDING PROTEIN"/>
    <property type="match status" value="1"/>
</dbReference>
<dbReference type="PROSITE" id="PS51257">
    <property type="entry name" value="PROKAR_LIPOPROTEIN"/>
    <property type="match status" value="1"/>
</dbReference>
<keyword evidence="6" id="KW-1185">Reference proteome</keyword>
<feature type="signal peptide" evidence="3">
    <location>
        <begin position="1"/>
        <end position="19"/>
    </location>
</feature>
<feature type="domain" description="Fe/B12 periplasmic-binding" evidence="4">
    <location>
        <begin position="82"/>
        <end position="357"/>
    </location>
</feature>
<evidence type="ECO:0000256" key="1">
    <source>
        <dbReference type="ARBA" id="ARBA00008814"/>
    </source>
</evidence>
<gene>
    <name evidence="5" type="ORF">ACFSYH_11030</name>
</gene>
<reference evidence="6" key="1">
    <citation type="journal article" date="2019" name="Int. J. Syst. Evol. Microbiol.">
        <title>The Global Catalogue of Microorganisms (GCM) 10K type strain sequencing project: providing services to taxonomists for standard genome sequencing and annotation.</title>
        <authorList>
            <consortium name="The Broad Institute Genomics Platform"/>
            <consortium name="The Broad Institute Genome Sequencing Center for Infectious Disease"/>
            <person name="Wu L."/>
            <person name="Ma J."/>
        </authorList>
    </citation>
    <scope>NUCLEOTIDE SEQUENCE [LARGE SCALE GENOMIC DNA]</scope>
    <source>
        <strain evidence="6">KCTC 33576</strain>
    </source>
</reference>
<organism evidence="5 6">
    <name type="scientific">Populibacterium corticicola</name>
    <dbReference type="NCBI Taxonomy" id="1812826"/>
    <lineage>
        <taxon>Bacteria</taxon>
        <taxon>Bacillati</taxon>
        <taxon>Actinomycetota</taxon>
        <taxon>Actinomycetes</taxon>
        <taxon>Micrococcales</taxon>
        <taxon>Jonesiaceae</taxon>
        <taxon>Populibacterium</taxon>
    </lineage>
</organism>
<feature type="chain" id="PRO_5047266791" evidence="3">
    <location>
        <begin position="20"/>
        <end position="357"/>
    </location>
</feature>
<evidence type="ECO:0000256" key="2">
    <source>
        <dbReference type="SAM" id="MobiDB-lite"/>
    </source>
</evidence>
<comment type="similarity">
    <text evidence="1">Belongs to the bacterial solute-binding protein 8 family.</text>
</comment>
<feature type="compositionally biased region" description="Polar residues" evidence="2">
    <location>
        <begin position="29"/>
        <end position="54"/>
    </location>
</feature>
<dbReference type="InterPro" id="IPR050902">
    <property type="entry name" value="ABC_Transporter_SBP"/>
</dbReference>
<accession>A0ABW5XJP6</accession>
<dbReference type="InterPro" id="IPR022287">
    <property type="entry name" value="ABC_trnsptr_F420-0_sub-bd_pred"/>
</dbReference>
<evidence type="ECO:0000256" key="3">
    <source>
        <dbReference type="SAM" id="SignalP"/>
    </source>
</evidence>
<dbReference type="PANTHER" id="PTHR30535:SF7">
    <property type="entry name" value="IRON(III) DICITRATE-BINDING PROTEIN"/>
    <property type="match status" value="1"/>
</dbReference>
<comment type="caution">
    <text evidence="5">The sequence shown here is derived from an EMBL/GenBank/DDBJ whole genome shotgun (WGS) entry which is preliminary data.</text>
</comment>